<dbReference type="EMBL" id="JAIWYP010000001">
    <property type="protein sequence ID" value="KAH3890345.1"/>
    <property type="molecule type" value="Genomic_DNA"/>
</dbReference>
<dbReference type="Proteomes" id="UP000828390">
    <property type="component" value="Unassembled WGS sequence"/>
</dbReference>
<evidence type="ECO:0000313" key="2">
    <source>
        <dbReference type="Proteomes" id="UP000828390"/>
    </source>
</evidence>
<reference evidence="1" key="2">
    <citation type="submission" date="2020-11" db="EMBL/GenBank/DDBJ databases">
        <authorList>
            <person name="McCartney M.A."/>
            <person name="Auch B."/>
            <person name="Kono T."/>
            <person name="Mallez S."/>
            <person name="Becker A."/>
            <person name="Gohl D.M."/>
            <person name="Silverstein K.A.T."/>
            <person name="Koren S."/>
            <person name="Bechman K.B."/>
            <person name="Herman A."/>
            <person name="Abrahante J.E."/>
            <person name="Garbe J."/>
        </authorList>
    </citation>
    <scope>NUCLEOTIDE SEQUENCE</scope>
    <source>
        <strain evidence="1">Duluth1</strain>
        <tissue evidence="1">Whole animal</tissue>
    </source>
</reference>
<proteinExistence type="predicted"/>
<protein>
    <submittedName>
        <fullName evidence="1">Uncharacterized protein</fullName>
    </submittedName>
</protein>
<keyword evidence="2" id="KW-1185">Reference proteome</keyword>
<sequence>MHDYGTQKPEGRNGPLCRLILGLAATKSLTRNRKEQNNIIATVSLPNQQRTSVRSWRACVAALFPQAGRALNPKARCPGKVAQVLSPLTFGAKHGTVMLPMYTLRCP</sequence>
<reference evidence="1" key="1">
    <citation type="journal article" date="2019" name="bioRxiv">
        <title>The Genome of the Zebra Mussel, Dreissena polymorpha: A Resource for Invasive Species Research.</title>
        <authorList>
            <person name="McCartney M.A."/>
            <person name="Auch B."/>
            <person name="Kono T."/>
            <person name="Mallez S."/>
            <person name="Zhang Y."/>
            <person name="Obille A."/>
            <person name="Becker A."/>
            <person name="Abrahante J.E."/>
            <person name="Garbe J."/>
            <person name="Badalamenti J.P."/>
            <person name="Herman A."/>
            <person name="Mangelson H."/>
            <person name="Liachko I."/>
            <person name="Sullivan S."/>
            <person name="Sone E.D."/>
            <person name="Koren S."/>
            <person name="Silverstein K.A.T."/>
            <person name="Beckman K.B."/>
            <person name="Gohl D.M."/>
        </authorList>
    </citation>
    <scope>NUCLEOTIDE SEQUENCE</scope>
    <source>
        <strain evidence="1">Duluth1</strain>
        <tissue evidence="1">Whole animal</tissue>
    </source>
</reference>
<organism evidence="1 2">
    <name type="scientific">Dreissena polymorpha</name>
    <name type="common">Zebra mussel</name>
    <name type="synonym">Mytilus polymorpha</name>
    <dbReference type="NCBI Taxonomy" id="45954"/>
    <lineage>
        <taxon>Eukaryota</taxon>
        <taxon>Metazoa</taxon>
        <taxon>Spiralia</taxon>
        <taxon>Lophotrochozoa</taxon>
        <taxon>Mollusca</taxon>
        <taxon>Bivalvia</taxon>
        <taxon>Autobranchia</taxon>
        <taxon>Heteroconchia</taxon>
        <taxon>Euheterodonta</taxon>
        <taxon>Imparidentia</taxon>
        <taxon>Neoheterodontei</taxon>
        <taxon>Myida</taxon>
        <taxon>Dreissenoidea</taxon>
        <taxon>Dreissenidae</taxon>
        <taxon>Dreissena</taxon>
    </lineage>
</organism>
<evidence type="ECO:0000313" key="1">
    <source>
        <dbReference type="EMBL" id="KAH3890345.1"/>
    </source>
</evidence>
<dbReference type="AlphaFoldDB" id="A0A9D4N798"/>
<name>A0A9D4N798_DREPO</name>
<accession>A0A9D4N798</accession>
<comment type="caution">
    <text evidence="1">The sequence shown here is derived from an EMBL/GenBank/DDBJ whole genome shotgun (WGS) entry which is preliminary data.</text>
</comment>
<gene>
    <name evidence="1" type="ORF">DPMN_014424</name>
</gene>